<sequence length="32" mass="4037">MHILRTDHFFHEHARELRVFVLRRNRVQIIVP</sequence>
<protein>
    <submittedName>
        <fullName evidence="1">Uncharacterized protein</fullName>
    </submittedName>
</protein>
<reference evidence="1" key="1">
    <citation type="submission" date="2014-09" db="EMBL/GenBank/DDBJ databases">
        <authorList>
            <person name="Magalhaes I.L.F."/>
            <person name="Oliveira U."/>
            <person name="Santos F.R."/>
            <person name="Vidigal T.H.D.A."/>
            <person name="Brescovit A.D."/>
            <person name="Santos A.J."/>
        </authorList>
    </citation>
    <scope>NUCLEOTIDE SEQUENCE</scope>
    <source>
        <tissue evidence="1">Shoot tissue taken approximately 20 cm above the soil surface</tissue>
    </source>
</reference>
<reference evidence="1" key="2">
    <citation type="journal article" date="2015" name="Data Brief">
        <title>Shoot transcriptome of the giant reed, Arundo donax.</title>
        <authorList>
            <person name="Barrero R.A."/>
            <person name="Guerrero F.D."/>
            <person name="Moolhuijzen P."/>
            <person name="Goolsby J.A."/>
            <person name="Tidwell J."/>
            <person name="Bellgard S.E."/>
            <person name="Bellgard M.I."/>
        </authorList>
    </citation>
    <scope>NUCLEOTIDE SEQUENCE</scope>
    <source>
        <tissue evidence="1">Shoot tissue taken approximately 20 cm above the soil surface</tissue>
    </source>
</reference>
<evidence type="ECO:0000313" key="1">
    <source>
        <dbReference type="EMBL" id="JAD52605.1"/>
    </source>
</evidence>
<dbReference type="AlphaFoldDB" id="A0A0A9AUQ9"/>
<name>A0A0A9AUQ9_ARUDO</name>
<dbReference type="EMBL" id="GBRH01245290">
    <property type="protein sequence ID" value="JAD52605.1"/>
    <property type="molecule type" value="Transcribed_RNA"/>
</dbReference>
<proteinExistence type="predicted"/>
<accession>A0A0A9AUQ9</accession>
<organism evidence="1">
    <name type="scientific">Arundo donax</name>
    <name type="common">Giant reed</name>
    <name type="synonym">Donax arundinaceus</name>
    <dbReference type="NCBI Taxonomy" id="35708"/>
    <lineage>
        <taxon>Eukaryota</taxon>
        <taxon>Viridiplantae</taxon>
        <taxon>Streptophyta</taxon>
        <taxon>Embryophyta</taxon>
        <taxon>Tracheophyta</taxon>
        <taxon>Spermatophyta</taxon>
        <taxon>Magnoliopsida</taxon>
        <taxon>Liliopsida</taxon>
        <taxon>Poales</taxon>
        <taxon>Poaceae</taxon>
        <taxon>PACMAD clade</taxon>
        <taxon>Arundinoideae</taxon>
        <taxon>Arundineae</taxon>
        <taxon>Arundo</taxon>
    </lineage>
</organism>